<dbReference type="InterPro" id="IPR035986">
    <property type="entry name" value="PKD_dom_sf"/>
</dbReference>
<keyword evidence="4" id="KW-1185">Reference proteome</keyword>
<feature type="domain" description="PKD" evidence="2">
    <location>
        <begin position="1179"/>
        <end position="1204"/>
    </location>
</feature>
<evidence type="ECO:0000259" key="2">
    <source>
        <dbReference type="PROSITE" id="PS50093"/>
    </source>
</evidence>
<dbReference type="Pfam" id="PF18911">
    <property type="entry name" value="PKD_4"/>
    <property type="match status" value="1"/>
</dbReference>
<accession>A0A4Z0QDL8</accession>
<dbReference type="InterPro" id="IPR013783">
    <property type="entry name" value="Ig-like_fold"/>
</dbReference>
<protein>
    <recommendedName>
        <fullName evidence="2">PKD domain-containing protein</fullName>
    </recommendedName>
</protein>
<dbReference type="Pfam" id="PF13585">
    <property type="entry name" value="CHU_C"/>
    <property type="match status" value="1"/>
</dbReference>
<evidence type="ECO:0000256" key="1">
    <source>
        <dbReference type="SAM" id="SignalP"/>
    </source>
</evidence>
<dbReference type="Proteomes" id="UP000298471">
    <property type="component" value="Unassembled WGS sequence"/>
</dbReference>
<organism evidence="3 4">
    <name type="scientific">Hymenobacter metallicola</name>
    <dbReference type="NCBI Taxonomy" id="2563114"/>
    <lineage>
        <taxon>Bacteria</taxon>
        <taxon>Pseudomonadati</taxon>
        <taxon>Bacteroidota</taxon>
        <taxon>Cytophagia</taxon>
        <taxon>Cytophagales</taxon>
        <taxon>Hymenobacteraceae</taxon>
        <taxon>Hymenobacter</taxon>
    </lineage>
</organism>
<dbReference type="InterPro" id="IPR000601">
    <property type="entry name" value="PKD_dom"/>
</dbReference>
<reference evidence="3 4" key="1">
    <citation type="submission" date="2019-04" db="EMBL/GenBank/DDBJ databases">
        <authorList>
            <person name="Feng G."/>
            <person name="Zhang J."/>
            <person name="Zhu H."/>
        </authorList>
    </citation>
    <scope>NUCLEOTIDE SEQUENCE [LARGE SCALE GENOMIC DNA]</scope>
    <source>
        <strain evidence="3 4">9PBR-1</strain>
    </source>
</reference>
<dbReference type="PANTHER" id="PTHR35580">
    <property type="entry name" value="CELL SURFACE GLYCOPROTEIN (S-LAYER PROTEIN)-LIKE PROTEIN"/>
    <property type="match status" value="1"/>
</dbReference>
<feature type="signal peptide" evidence="1">
    <location>
        <begin position="1"/>
        <end position="21"/>
    </location>
</feature>
<dbReference type="EMBL" id="SRMB01000002">
    <property type="protein sequence ID" value="TGE27263.1"/>
    <property type="molecule type" value="Genomic_DNA"/>
</dbReference>
<gene>
    <name evidence="3" type="ORF">E5K02_12785</name>
</gene>
<dbReference type="OrthoDB" id="1652165at2"/>
<sequence>MWRKLLCLTATLSCWVTASWAQTNLASGASLEFIENRGQWPSAVRYMAELPAGRLYLEPGGLTYSLLAGVPHAHGSAIQDKAKSAAGIQAHALRVTFQGGTPEPQLRSDNQTTEVRNYLRGNDPKQWAQNVPGFRQVRYAEIWPGIGAHFYENRQQQLEYDFELAPQADPAAIRLRYTGADAIHLTAEGALEVSTTVGILRELAPQAWQTTANGQRVAVACAYVLEGSTVRFRLGKYNAELPLTIDPTVIFSSYTGSTANNWGFTATYDQQGNMYSGGIVFGAGYPTTTGAYRTTFAGLIDIGIIKYNTATTGPASRVWATYIGGSSADFPQSLVVGSQGDLFMLGTTGSANYPTSSTAYDRSFNGGTYVEPFGSSQYLLPGGSDIVVTRLSANGSTLVGSTYLGGEGNEGLLRTSYSELVRNYGDGFRGDILLDANDNIYIASNTSSANFPAANGFNNSYRGGDYDAIVCKFNSTASSLLWGNLLGGSGEEAAYSLQLDGAGNLYVSGGTTSSNFPTTAGTLHPTTRGDTDGFVARISSVGNQLQRSTYLGTSSYDQAYFLQLDASGSVYVLGQSLGNYPVTAGRYLNAGSRQFLHKLDKDLSSTSFSTVFGSGRSSIDISPTAFLVDQCNRIYISGWGGGENANLPFYNGYVHGLPVTANAVQPTTDGSDFYLMQLAPDATRLDYATYFGQQGDVGDHVDGGTSRFDPRGFVYQAVCACNFSGDGRFPVPPGAGTFSATSGIFGGCNNAAFKFNFETANVIAGTDATVCVAAAPQPLRGSPAGGVWTGPGVSGSVATGFVFTPTQALLGVNTLTYTVTGIGPCGGVSNLRLTVVAAPPPAAFTTPTQTSFCLNNNPVPSVALTATPTGGTFSGPGVSNNIFNPNLAGPGTHTLVYNVVTGGCILQATRTVTVLRATAGSNITACSNAEPIALLNGLPKGGIWSGPGVSGSATAGFFFTPSAALVGTRVLTYTVTGTEGCTSTASITANVQLSVGFTPPAPLAYCSTTTTAVPLPAGAVWSGRGVQATSSGYIFTPSQAGTGTFSISYRTGYTLCDAVGTVPVTVSTPAPVSMPADTLICVGTTASFRLRALPAGGTWSGSNITSAGVFTPPVGFSGSAVLTYTVTSGPCISSGTRRVSVAPVPMYAASWATEACPETRQAPLAVRFSDPLNNFSGVRWDFGDGTQGAGNSVTHVYQKEGSYTPRIIRPYNNGLCTVELTLPVVQVTPAYEIPNIITPNNDGINDVFRATNGCPGHLQVFSRWGSKVFEAPKYQNDWNGGQVPAGTYYYHLRQFDGVVVKGWLEINR</sequence>
<dbReference type="Pfam" id="PF25778">
    <property type="entry name" value="DUF7948"/>
    <property type="match status" value="1"/>
</dbReference>
<dbReference type="SUPFAM" id="SSF49299">
    <property type="entry name" value="PKD domain"/>
    <property type="match status" value="1"/>
</dbReference>
<keyword evidence="1" id="KW-0732">Signal</keyword>
<dbReference type="PROSITE" id="PS50093">
    <property type="entry name" value="PKD"/>
    <property type="match status" value="1"/>
</dbReference>
<dbReference type="InterPro" id="IPR010620">
    <property type="entry name" value="SBBP_repeat"/>
</dbReference>
<dbReference type="Gene3D" id="2.60.40.10">
    <property type="entry name" value="Immunoglobulins"/>
    <property type="match status" value="1"/>
</dbReference>
<evidence type="ECO:0000313" key="3">
    <source>
        <dbReference type="EMBL" id="TGE27263.1"/>
    </source>
</evidence>
<dbReference type="PANTHER" id="PTHR35580:SF1">
    <property type="entry name" value="PHYTASE-LIKE DOMAIN-CONTAINING PROTEIN"/>
    <property type="match status" value="1"/>
</dbReference>
<dbReference type="Pfam" id="PF06739">
    <property type="entry name" value="SBBP"/>
    <property type="match status" value="1"/>
</dbReference>
<name>A0A4Z0QDL8_9BACT</name>
<dbReference type="InterPro" id="IPR052918">
    <property type="entry name" value="Motility_Chemotaxis_Reg"/>
</dbReference>
<feature type="chain" id="PRO_5021274311" description="PKD domain-containing protein" evidence="1">
    <location>
        <begin position="22"/>
        <end position="1308"/>
    </location>
</feature>
<proteinExistence type="predicted"/>
<comment type="caution">
    <text evidence="3">The sequence shown here is derived from an EMBL/GenBank/DDBJ whole genome shotgun (WGS) entry which is preliminary data.</text>
</comment>
<dbReference type="InterPro" id="IPR057708">
    <property type="entry name" value="DUF7948"/>
</dbReference>
<evidence type="ECO:0000313" key="4">
    <source>
        <dbReference type="Proteomes" id="UP000298471"/>
    </source>
</evidence>